<evidence type="ECO:0000256" key="1">
    <source>
        <dbReference type="SAM" id="MobiDB-lite"/>
    </source>
</evidence>
<accession>A0AAV4R3M3</accession>
<reference evidence="2 3" key="1">
    <citation type="submission" date="2021-06" db="EMBL/GenBank/DDBJ databases">
        <title>Caerostris extrusa draft genome.</title>
        <authorList>
            <person name="Kono N."/>
            <person name="Arakawa K."/>
        </authorList>
    </citation>
    <scope>NUCLEOTIDE SEQUENCE [LARGE SCALE GENOMIC DNA]</scope>
</reference>
<dbReference type="EMBL" id="BPLR01007388">
    <property type="protein sequence ID" value="GIY16528.1"/>
    <property type="molecule type" value="Genomic_DNA"/>
</dbReference>
<name>A0AAV4R3M3_CAEEX</name>
<sequence length="109" mass="12186">MNNRFTASLQSIPRSGTTSLSVSGEEKRKKSGPRDSPVAVSRRCGSRASRGRRWKGWGAHSGREGLYPHSEQCREASILQLKWCRASWASARERERERETGVLGRTAAK</sequence>
<evidence type="ECO:0000313" key="2">
    <source>
        <dbReference type="EMBL" id="GIY16528.1"/>
    </source>
</evidence>
<evidence type="ECO:0000313" key="3">
    <source>
        <dbReference type="Proteomes" id="UP001054945"/>
    </source>
</evidence>
<gene>
    <name evidence="2" type="ORF">CEXT_571481</name>
</gene>
<feature type="compositionally biased region" description="Low complexity" evidence="1">
    <location>
        <begin position="38"/>
        <end position="48"/>
    </location>
</feature>
<organism evidence="2 3">
    <name type="scientific">Caerostris extrusa</name>
    <name type="common">Bark spider</name>
    <name type="synonym">Caerostris bankana</name>
    <dbReference type="NCBI Taxonomy" id="172846"/>
    <lineage>
        <taxon>Eukaryota</taxon>
        <taxon>Metazoa</taxon>
        <taxon>Ecdysozoa</taxon>
        <taxon>Arthropoda</taxon>
        <taxon>Chelicerata</taxon>
        <taxon>Arachnida</taxon>
        <taxon>Araneae</taxon>
        <taxon>Araneomorphae</taxon>
        <taxon>Entelegynae</taxon>
        <taxon>Araneoidea</taxon>
        <taxon>Araneidae</taxon>
        <taxon>Caerostris</taxon>
    </lineage>
</organism>
<comment type="caution">
    <text evidence="2">The sequence shown here is derived from an EMBL/GenBank/DDBJ whole genome shotgun (WGS) entry which is preliminary data.</text>
</comment>
<keyword evidence="3" id="KW-1185">Reference proteome</keyword>
<dbReference type="Proteomes" id="UP001054945">
    <property type="component" value="Unassembled WGS sequence"/>
</dbReference>
<protein>
    <submittedName>
        <fullName evidence="2">Uncharacterized protein</fullName>
    </submittedName>
</protein>
<feature type="compositionally biased region" description="Polar residues" evidence="1">
    <location>
        <begin position="1"/>
        <end position="22"/>
    </location>
</feature>
<dbReference type="AlphaFoldDB" id="A0AAV4R3M3"/>
<feature type="region of interest" description="Disordered" evidence="1">
    <location>
        <begin position="1"/>
        <end position="61"/>
    </location>
</feature>
<proteinExistence type="predicted"/>